<protein>
    <submittedName>
        <fullName evidence="1">Uncharacterized protein</fullName>
    </submittedName>
</protein>
<sequence>MIFLGVDEKGGYFSGGSSQQQTLQGGNIIYHKIRRAGGKRGAHY</sequence>
<organism evidence="1 2">
    <name type="scientific">Cardiobacterium hominis</name>
    <dbReference type="NCBI Taxonomy" id="2718"/>
    <lineage>
        <taxon>Bacteria</taxon>
        <taxon>Pseudomonadati</taxon>
        <taxon>Pseudomonadota</taxon>
        <taxon>Gammaproteobacteria</taxon>
        <taxon>Cardiobacteriales</taxon>
        <taxon>Cardiobacteriaceae</taxon>
        <taxon>Cardiobacterium</taxon>
    </lineage>
</organism>
<dbReference type="EMBL" id="FKLO01000033">
    <property type="protein sequence ID" value="SBV31035.1"/>
    <property type="molecule type" value="Genomic_DNA"/>
</dbReference>
<name>A0A1C3NEM5_9GAMM</name>
<dbReference type="Proteomes" id="UP000190837">
    <property type="component" value="Unassembled WGS sequence"/>
</dbReference>
<gene>
    <name evidence="1" type="ORF">CHUV0807_0838</name>
</gene>
<evidence type="ECO:0000313" key="1">
    <source>
        <dbReference type="EMBL" id="SBV31035.1"/>
    </source>
</evidence>
<dbReference type="AlphaFoldDB" id="A0A1C3NEM5"/>
<accession>A0A1C3NEM5</accession>
<reference evidence="2" key="1">
    <citation type="submission" date="2016-04" db="EMBL/GenBank/DDBJ databases">
        <authorList>
            <person name="Tagini F."/>
        </authorList>
    </citation>
    <scope>NUCLEOTIDE SEQUENCE [LARGE SCALE GENOMIC DNA]</scope>
    <source>
        <strain evidence="2">CHUV0807</strain>
    </source>
</reference>
<proteinExistence type="predicted"/>
<evidence type="ECO:0000313" key="2">
    <source>
        <dbReference type="Proteomes" id="UP000190837"/>
    </source>
</evidence>